<proteinExistence type="predicted"/>
<dbReference type="Proteomes" id="UP000814176">
    <property type="component" value="Unassembled WGS sequence"/>
</dbReference>
<name>A0ABQ8KQE6_9APHY</name>
<dbReference type="GeneID" id="71999142"/>
<sequence>MTSVLFAFNLVAVVMYTTGVFRDFSLIFYTLNTILVSNSSLHLRSFARAPSVPSCPSDMSSIRFLSARISRTLGGPLSHDGALEGVDDIGSNESDPDEHRGGTRWVRDASRTEADVYTRGSRCTAVGDLENTPH</sequence>
<organism evidence="2 3">
    <name type="scientific">Rhodofomes roseus</name>
    <dbReference type="NCBI Taxonomy" id="34475"/>
    <lineage>
        <taxon>Eukaryota</taxon>
        <taxon>Fungi</taxon>
        <taxon>Dikarya</taxon>
        <taxon>Basidiomycota</taxon>
        <taxon>Agaricomycotina</taxon>
        <taxon>Agaricomycetes</taxon>
        <taxon>Polyporales</taxon>
        <taxon>Rhodofomes</taxon>
    </lineage>
</organism>
<dbReference type="EMBL" id="JADCUA010000004">
    <property type="protein sequence ID" value="KAH9840587.1"/>
    <property type="molecule type" value="Genomic_DNA"/>
</dbReference>
<reference evidence="2 3" key="1">
    <citation type="journal article" date="2021" name="Environ. Microbiol.">
        <title>Gene family expansions and transcriptome signatures uncover fungal adaptations to wood decay.</title>
        <authorList>
            <person name="Hage H."/>
            <person name="Miyauchi S."/>
            <person name="Viragh M."/>
            <person name="Drula E."/>
            <person name="Min B."/>
            <person name="Chaduli D."/>
            <person name="Navarro D."/>
            <person name="Favel A."/>
            <person name="Norest M."/>
            <person name="Lesage-Meessen L."/>
            <person name="Balint B."/>
            <person name="Merenyi Z."/>
            <person name="de Eugenio L."/>
            <person name="Morin E."/>
            <person name="Martinez A.T."/>
            <person name="Baldrian P."/>
            <person name="Stursova M."/>
            <person name="Martinez M.J."/>
            <person name="Novotny C."/>
            <person name="Magnuson J.K."/>
            <person name="Spatafora J.W."/>
            <person name="Maurice S."/>
            <person name="Pangilinan J."/>
            <person name="Andreopoulos W."/>
            <person name="LaButti K."/>
            <person name="Hundley H."/>
            <person name="Na H."/>
            <person name="Kuo A."/>
            <person name="Barry K."/>
            <person name="Lipzen A."/>
            <person name="Henrissat B."/>
            <person name="Riley R."/>
            <person name="Ahrendt S."/>
            <person name="Nagy L.G."/>
            <person name="Grigoriev I.V."/>
            <person name="Martin F."/>
            <person name="Rosso M.N."/>
        </authorList>
    </citation>
    <scope>NUCLEOTIDE SEQUENCE [LARGE SCALE GENOMIC DNA]</scope>
    <source>
        <strain evidence="2 3">CIRM-BRFM 1785</strain>
    </source>
</reference>
<keyword evidence="3" id="KW-1185">Reference proteome</keyword>
<evidence type="ECO:0000313" key="3">
    <source>
        <dbReference type="Proteomes" id="UP000814176"/>
    </source>
</evidence>
<protein>
    <recommendedName>
        <fullName evidence="4">Secreted protein</fullName>
    </recommendedName>
</protein>
<evidence type="ECO:0000313" key="2">
    <source>
        <dbReference type="EMBL" id="KAH9840587.1"/>
    </source>
</evidence>
<gene>
    <name evidence="2" type="ORF">C8Q71DRAFT_414536</name>
</gene>
<evidence type="ECO:0008006" key="4">
    <source>
        <dbReference type="Google" id="ProtNLM"/>
    </source>
</evidence>
<dbReference type="RefSeq" id="XP_047782053.1">
    <property type="nucleotide sequence ID" value="XM_047918410.1"/>
</dbReference>
<feature type="region of interest" description="Disordered" evidence="1">
    <location>
        <begin position="76"/>
        <end position="111"/>
    </location>
</feature>
<comment type="caution">
    <text evidence="2">The sequence shown here is derived from an EMBL/GenBank/DDBJ whole genome shotgun (WGS) entry which is preliminary data.</text>
</comment>
<feature type="compositionally biased region" description="Basic and acidic residues" evidence="1">
    <location>
        <begin position="97"/>
        <end position="111"/>
    </location>
</feature>
<evidence type="ECO:0000256" key="1">
    <source>
        <dbReference type="SAM" id="MobiDB-lite"/>
    </source>
</evidence>
<accession>A0ABQ8KQE6</accession>